<evidence type="ECO:0000256" key="1">
    <source>
        <dbReference type="SAM" id="Phobius"/>
    </source>
</evidence>
<comment type="caution">
    <text evidence="2">The sequence shown here is derived from an EMBL/GenBank/DDBJ whole genome shotgun (WGS) entry which is preliminary data.</text>
</comment>
<evidence type="ECO:0000313" key="2">
    <source>
        <dbReference type="EMBL" id="CAI0421365.1"/>
    </source>
</evidence>
<keyword evidence="1" id="KW-0812">Transmembrane</keyword>
<keyword evidence="1" id="KW-0472">Membrane</keyword>
<organism evidence="2 3">
    <name type="scientific">Linum tenue</name>
    <dbReference type="NCBI Taxonomy" id="586396"/>
    <lineage>
        <taxon>Eukaryota</taxon>
        <taxon>Viridiplantae</taxon>
        <taxon>Streptophyta</taxon>
        <taxon>Embryophyta</taxon>
        <taxon>Tracheophyta</taxon>
        <taxon>Spermatophyta</taxon>
        <taxon>Magnoliopsida</taxon>
        <taxon>eudicotyledons</taxon>
        <taxon>Gunneridae</taxon>
        <taxon>Pentapetalae</taxon>
        <taxon>rosids</taxon>
        <taxon>fabids</taxon>
        <taxon>Malpighiales</taxon>
        <taxon>Linaceae</taxon>
        <taxon>Linum</taxon>
    </lineage>
</organism>
<evidence type="ECO:0000313" key="3">
    <source>
        <dbReference type="Proteomes" id="UP001154282"/>
    </source>
</evidence>
<dbReference type="EMBL" id="CAMGYJ010000005">
    <property type="protein sequence ID" value="CAI0421365.1"/>
    <property type="molecule type" value="Genomic_DNA"/>
</dbReference>
<keyword evidence="1" id="KW-1133">Transmembrane helix</keyword>
<sequence>MQNVLNHKFDTLPSQHHHGFFEISATSRPSSLLLSRTQIHLPVICAKKAKRGSGHQKVAEILPKLAFSMASNLNLLPEPLSLILAELSTSGCGGGGGSRSWKGFGGGSGGGWGRRKRGKGNFVILLGLFLASGVAILLFSSGKADKDLIIGVLASALISAVLLEGFGRGARDCLLGFCIFGVGVTLGSRRDDLQKLAQKQGFTFPSVLHLAKGRGIIRRRRTSKLW</sequence>
<accession>A0AAV0KIX6</accession>
<gene>
    <name evidence="2" type="ORF">LITE_LOCUS18717</name>
</gene>
<dbReference type="AlphaFoldDB" id="A0AAV0KIX6"/>
<protein>
    <submittedName>
        <fullName evidence="2">Uncharacterized protein</fullName>
    </submittedName>
</protein>
<name>A0AAV0KIX6_9ROSI</name>
<reference evidence="2" key="1">
    <citation type="submission" date="2022-08" db="EMBL/GenBank/DDBJ databases">
        <authorList>
            <person name="Gutierrez-Valencia J."/>
        </authorList>
    </citation>
    <scope>NUCLEOTIDE SEQUENCE</scope>
</reference>
<feature type="transmembrane region" description="Helical" evidence="1">
    <location>
        <begin position="122"/>
        <end position="142"/>
    </location>
</feature>
<dbReference type="Proteomes" id="UP001154282">
    <property type="component" value="Unassembled WGS sequence"/>
</dbReference>
<keyword evidence="3" id="KW-1185">Reference proteome</keyword>
<feature type="transmembrane region" description="Helical" evidence="1">
    <location>
        <begin position="148"/>
        <end position="166"/>
    </location>
</feature>
<proteinExistence type="predicted"/>